<accession>A0A081RNU4</accession>
<dbReference type="EMBL" id="JOKN01000007">
    <property type="protein sequence ID" value="KEQ56867.1"/>
    <property type="molecule type" value="Genomic_DNA"/>
</dbReference>
<sequence>MELIFKSIDNSPACVKTETTLKLIERGWARG</sequence>
<organism evidence="1 2">
    <name type="scientific">Marine Group I thaumarchaeote SCGC AAA799-N04</name>
    <dbReference type="NCBI Taxonomy" id="1502293"/>
    <lineage>
        <taxon>Archaea</taxon>
        <taxon>Nitrososphaerota</taxon>
        <taxon>Marine Group I</taxon>
    </lineage>
</organism>
<protein>
    <submittedName>
        <fullName evidence="1">Uncharacterized protein</fullName>
    </submittedName>
</protein>
<gene>
    <name evidence="1" type="ORF">AAA799N04_00537</name>
</gene>
<dbReference type="Proteomes" id="UP000028059">
    <property type="component" value="Unassembled WGS sequence"/>
</dbReference>
<comment type="caution">
    <text evidence="1">The sequence shown here is derived from an EMBL/GenBank/DDBJ whole genome shotgun (WGS) entry which is preliminary data.</text>
</comment>
<keyword evidence="2" id="KW-1185">Reference proteome</keyword>
<name>A0A081RNU4_9ARCH</name>
<evidence type="ECO:0000313" key="2">
    <source>
        <dbReference type="Proteomes" id="UP000028059"/>
    </source>
</evidence>
<evidence type="ECO:0000313" key="1">
    <source>
        <dbReference type="EMBL" id="KEQ56867.1"/>
    </source>
</evidence>
<reference evidence="1 2" key="1">
    <citation type="submission" date="2014-06" db="EMBL/GenBank/DDBJ databases">
        <authorList>
            <person name="Ngugi D.K."/>
            <person name="Blom J."/>
            <person name="Alam I."/>
            <person name="Rashid M."/>
            <person name="Ba Alawi W."/>
            <person name="Zhang G."/>
            <person name="Hikmawan T."/>
            <person name="Guan Y."/>
            <person name="Antunes A."/>
            <person name="Siam R."/>
            <person name="ElDorry H."/>
            <person name="Bajic V."/>
            <person name="Stingl U."/>
        </authorList>
    </citation>
    <scope>NUCLEOTIDE SEQUENCE [LARGE SCALE GENOMIC DNA]</scope>
    <source>
        <strain evidence="1">SCGC AAA799-N04</strain>
    </source>
</reference>
<dbReference type="AlphaFoldDB" id="A0A081RNU4"/>
<proteinExistence type="predicted"/>